<proteinExistence type="predicted"/>
<sequence length="124" mass="14096">MKIKIREKVYDVKISELGDGRIKIMVDGKEFIFGEKVEEKILVAQVSLPKKDFSKKEIKAPIAGRISEIFVEEGEFVKKDQKLLLLSSMKMENEIIADFEGKVKEILIKKDQEAVAGQTLITLI</sequence>
<evidence type="ECO:0000313" key="4">
    <source>
        <dbReference type="Proteomes" id="UP000230088"/>
    </source>
</evidence>
<dbReference type="InterPro" id="IPR011053">
    <property type="entry name" value="Single_hybrid_motif"/>
</dbReference>
<dbReference type="InterPro" id="IPR000089">
    <property type="entry name" value="Biotin_lipoyl"/>
</dbReference>
<comment type="caution">
    <text evidence="3">The sequence shown here is derived from an EMBL/GenBank/DDBJ whole genome shotgun (WGS) entry which is preliminary data.</text>
</comment>
<dbReference type="PROSITE" id="PS50968">
    <property type="entry name" value="BIOTINYL_LIPOYL"/>
    <property type="match status" value="1"/>
</dbReference>
<dbReference type="Proteomes" id="UP000230088">
    <property type="component" value="Unassembled WGS sequence"/>
</dbReference>
<evidence type="ECO:0000313" key="3">
    <source>
        <dbReference type="EMBL" id="PIS39361.1"/>
    </source>
</evidence>
<dbReference type="AlphaFoldDB" id="A0A2H0YLI8"/>
<name>A0A2H0YLI8_9BACT</name>
<evidence type="ECO:0000259" key="2">
    <source>
        <dbReference type="PROSITE" id="PS50968"/>
    </source>
</evidence>
<accession>A0A2H0YLI8</accession>
<keyword evidence="1" id="KW-0092">Biotin</keyword>
<dbReference type="FunFam" id="2.40.50.100:FF:000003">
    <property type="entry name" value="Acetyl-CoA carboxylase biotin carboxyl carrier protein"/>
    <property type="match status" value="1"/>
</dbReference>
<protein>
    <recommendedName>
        <fullName evidence="2">Lipoyl-binding domain-containing protein</fullName>
    </recommendedName>
</protein>
<dbReference type="SUPFAM" id="SSF51230">
    <property type="entry name" value="Single hybrid motif"/>
    <property type="match status" value="1"/>
</dbReference>
<organism evidence="3 4">
    <name type="scientific">Candidatus Nealsonbacteria bacterium CG08_land_8_20_14_0_20_38_20</name>
    <dbReference type="NCBI Taxonomy" id="1974705"/>
    <lineage>
        <taxon>Bacteria</taxon>
        <taxon>Candidatus Nealsoniibacteriota</taxon>
    </lineage>
</organism>
<feature type="domain" description="Lipoyl-binding" evidence="2">
    <location>
        <begin position="43"/>
        <end position="124"/>
    </location>
</feature>
<gene>
    <name evidence="3" type="ORF">COT33_02375</name>
</gene>
<evidence type="ECO:0000256" key="1">
    <source>
        <dbReference type="ARBA" id="ARBA00023267"/>
    </source>
</evidence>
<dbReference type="EMBL" id="PEYD01000045">
    <property type="protein sequence ID" value="PIS39361.1"/>
    <property type="molecule type" value="Genomic_DNA"/>
</dbReference>
<dbReference type="PANTHER" id="PTHR45266:SF3">
    <property type="entry name" value="OXALOACETATE DECARBOXYLASE ALPHA CHAIN"/>
    <property type="match status" value="1"/>
</dbReference>
<dbReference type="CDD" id="cd06850">
    <property type="entry name" value="biotinyl_domain"/>
    <property type="match status" value="1"/>
</dbReference>
<dbReference type="Pfam" id="PF00364">
    <property type="entry name" value="Biotin_lipoyl"/>
    <property type="match status" value="1"/>
</dbReference>
<reference evidence="4" key="1">
    <citation type="submission" date="2017-09" db="EMBL/GenBank/DDBJ databases">
        <title>Depth-based differentiation of microbial function through sediment-hosted aquifers and enrichment of novel symbionts in the deep terrestrial subsurface.</title>
        <authorList>
            <person name="Probst A.J."/>
            <person name="Ladd B."/>
            <person name="Jarett J.K."/>
            <person name="Geller-Mcgrath D.E."/>
            <person name="Sieber C.M.K."/>
            <person name="Emerson J.B."/>
            <person name="Anantharaman K."/>
            <person name="Thomas B.C."/>
            <person name="Malmstrom R."/>
            <person name="Stieglmeier M."/>
            <person name="Klingl A."/>
            <person name="Woyke T."/>
            <person name="Ryan C.M."/>
            <person name="Banfield J.F."/>
        </authorList>
    </citation>
    <scope>NUCLEOTIDE SEQUENCE [LARGE SCALE GENOMIC DNA]</scope>
</reference>
<dbReference type="PANTHER" id="PTHR45266">
    <property type="entry name" value="OXALOACETATE DECARBOXYLASE ALPHA CHAIN"/>
    <property type="match status" value="1"/>
</dbReference>
<dbReference type="InterPro" id="IPR050709">
    <property type="entry name" value="Biotin_Carboxyl_Carrier/Decarb"/>
</dbReference>
<dbReference type="Gene3D" id="2.40.50.100">
    <property type="match status" value="1"/>
</dbReference>